<keyword evidence="5" id="KW-1185">Reference proteome</keyword>
<protein>
    <submittedName>
        <fullName evidence="4">Glyoxylate/hydroxypyruvate reductase A</fullName>
    </submittedName>
</protein>
<evidence type="ECO:0000313" key="5">
    <source>
        <dbReference type="Proteomes" id="UP001231616"/>
    </source>
</evidence>
<dbReference type="RefSeq" id="WP_305894135.1">
    <property type="nucleotide sequence ID" value="NZ_JAUZVZ010000015.1"/>
</dbReference>
<sequence length="306" mass="34156">MSIALVIPDRDLSRLVAELTQLLPDVVIEQWPDIVQPERVEFAVVWKQPTGSLTNFTNLKAIQSYGAGVDSVLSDRDLPQVPLSRIVDPGLAQAMVSYLDTIVNMYQLRFDRFIHDQPLQQWRPKGPRRLQSLAVLGVGALGQTVAQHFVTAGFQVTGWSRSAKQIENVQCFAGIEQFEQAVQAADVVVCLLPLTAETDSFLNAQRFQSFKPEAIFVNVARGAIVDDRDLLSALDTGQLQAACLDVFRQEPLPAGHPFWNHPQLMITPHISAVTNIQTAAQQIAENYRRCQQHRTLLHQVDPQKGY</sequence>
<reference evidence="4 5" key="1">
    <citation type="submission" date="2023-08" db="EMBL/GenBank/DDBJ databases">
        <authorList>
            <person name="Joshi A."/>
            <person name="Thite S."/>
        </authorList>
    </citation>
    <scope>NUCLEOTIDE SEQUENCE [LARGE SCALE GENOMIC DNA]</scope>
    <source>
        <strain evidence="4 5">AC40</strain>
    </source>
</reference>
<evidence type="ECO:0000259" key="3">
    <source>
        <dbReference type="Pfam" id="PF02826"/>
    </source>
</evidence>
<proteinExistence type="predicted"/>
<evidence type="ECO:0000313" key="4">
    <source>
        <dbReference type="EMBL" id="MDP4536872.1"/>
    </source>
</evidence>
<dbReference type="CDD" id="cd12164">
    <property type="entry name" value="GDH_like_2"/>
    <property type="match status" value="1"/>
</dbReference>
<keyword evidence="2" id="KW-0520">NAD</keyword>
<organism evidence="4 5">
    <name type="scientific">Alkalimonas collagenimarina</name>
    <dbReference type="NCBI Taxonomy" id="400390"/>
    <lineage>
        <taxon>Bacteria</taxon>
        <taxon>Pseudomonadati</taxon>
        <taxon>Pseudomonadota</taxon>
        <taxon>Gammaproteobacteria</taxon>
        <taxon>Alkalimonas</taxon>
    </lineage>
</organism>
<name>A0ABT9H0M0_9GAMM</name>
<dbReference type="SUPFAM" id="SSF51735">
    <property type="entry name" value="NAD(P)-binding Rossmann-fold domains"/>
    <property type="match status" value="1"/>
</dbReference>
<evidence type="ECO:0000256" key="1">
    <source>
        <dbReference type="ARBA" id="ARBA00023002"/>
    </source>
</evidence>
<dbReference type="Proteomes" id="UP001231616">
    <property type="component" value="Unassembled WGS sequence"/>
</dbReference>
<keyword evidence="1" id="KW-0560">Oxidoreductase</keyword>
<dbReference type="InterPro" id="IPR006140">
    <property type="entry name" value="D-isomer_DH_NAD-bd"/>
</dbReference>
<feature type="domain" description="D-isomer specific 2-hydroxyacid dehydrogenase NAD-binding" evidence="3">
    <location>
        <begin position="129"/>
        <end position="271"/>
    </location>
</feature>
<accession>A0ABT9H0M0</accession>
<dbReference type="EMBL" id="JAUZVZ010000015">
    <property type="protein sequence ID" value="MDP4536872.1"/>
    <property type="molecule type" value="Genomic_DNA"/>
</dbReference>
<gene>
    <name evidence="4" type="ORF">Q3O60_11775</name>
</gene>
<dbReference type="Pfam" id="PF02826">
    <property type="entry name" value="2-Hacid_dh_C"/>
    <property type="match status" value="1"/>
</dbReference>
<dbReference type="PANTHER" id="PTHR43333">
    <property type="entry name" value="2-HACID_DH_C DOMAIN-CONTAINING PROTEIN"/>
    <property type="match status" value="1"/>
</dbReference>
<dbReference type="InterPro" id="IPR036291">
    <property type="entry name" value="NAD(P)-bd_dom_sf"/>
</dbReference>
<dbReference type="Gene3D" id="3.40.50.720">
    <property type="entry name" value="NAD(P)-binding Rossmann-like Domain"/>
    <property type="match status" value="2"/>
</dbReference>
<evidence type="ECO:0000256" key="2">
    <source>
        <dbReference type="ARBA" id="ARBA00023027"/>
    </source>
</evidence>
<dbReference type="PANTHER" id="PTHR43333:SF1">
    <property type="entry name" value="D-ISOMER SPECIFIC 2-HYDROXYACID DEHYDROGENASE NAD-BINDING DOMAIN-CONTAINING PROTEIN"/>
    <property type="match status" value="1"/>
</dbReference>
<comment type="caution">
    <text evidence="4">The sequence shown here is derived from an EMBL/GenBank/DDBJ whole genome shotgun (WGS) entry which is preliminary data.</text>
</comment>